<dbReference type="SUPFAM" id="SSF109604">
    <property type="entry name" value="HD-domain/PDEase-like"/>
    <property type="match status" value="1"/>
</dbReference>
<keyword evidence="4" id="KW-1185">Reference proteome</keyword>
<name>A0A926IC54_9FIRM</name>
<dbReference type="GO" id="GO:0000166">
    <property type="term" value="F:nucleotide binding"/>
    <property type="evidence" value="ECO:0007669"/>
    <property type="project" value="UniProtKB-KW"/>
</dbReference>
<dbReference type="InterPro" id="IPR050124">
    <property type="entry name" value="tRNA_CCA-adding_enzyme"/>
</dbReference>
<dbReference type="EMBL" id="JACRTC010000005">
    <property type="protein sequence ID" value="MBC8570750.1"/>
    <property type="molecule type" value="Genomic_DNA"/>
</dbReference>
<dbReference type="Proteomes" id="UP000660861">
    <property type="component" value="Unassembled WGS sequence"/>
</dbReference>
<dbReference type="SMART" id="SM00471">
    <property type="entry name" value="HDc"/>
    <property type="match status" value="1"/>
</dbReference>
<dbReference type="Gene3D" id="1.10.3090.10">
    <property type="entry name" value="cca-adding enzyme, domain 2"/>
    <property type="match status" value="1"/>
</dbReference>
<accession>A0A926IC54</accession>
<evidence type="ECO:0000259" key="2">
    <source>
        <dbReference type="SMART" id="SM00471"/>
    </source>
</evidence>
<dbReference type="RefSeq" id="WP_262397845.1">
    <property type="nucleotide sequence ID" value="NZ_JACRTC010000005.1"/>
</dbReference>
<reference evidence="3" key="1">
    <citation type="submission" date="2020-08" db="EMBL/GenBank/DDBJ databases">
        <title>Genome public.</title>
        <authorList>
            <person name="Liu C."/>
            <person name="Sun Q."/>
        </authorList>
    </citation>
    <scope>NUCLEOTIDE SEQUENCE</scope>
    <source>
        <strain evidence="3">NSJ-54</strain>
    </source>
</reference>
<dbReference type="NCBIfam" id="TIGR00277">
    <property type="entry name" value="HDIG"/>
    <property type="match status" value="1"/>
</dbReference>
<comment type="caution">
    <text evidence="3">The sequence shown here is derived from an EMBL/GenBank/DDBJ whole genome shotgun (WGS) entry which is preliminary data.</text>
</comment>
<dbReference type="InterPro" id="IPR006674">
    <property type="entry name" value="HD_domain"/>
</dbReference>
<organism evidence="3 4">
    <name type="scientific">Zongyangia hominis</name>
    <dbReference type="NCBI Taxonomy" id="2763677"/>
    <lineage>
        <taxon>Bacteria</taxon>
        <taxon>Bacillati</taxon>
        <taxon>Bacillota</taxon>
        <taxon>Clostridia</taxon>
        <taxon>Eubacteriales</taxon>
        <taxon>Oscillospiraceae</taxon>
        <taxon>Zongyangia</taxon>
    </lineage>
</organism>
<proteinExistence type="predicted"/>
<dbReference type="InterPro" id="IPR003607">
    <property type="entry name" value="HD/PDEase_dom"/>
</dbReference>
<dbReference type="InterPro" id="IPR006675">
    <property type="entry name" value="HDIG_dom"/>
</dbReference>
<feature type="domain" description="HD/PDEase" evidence="2">
    <location>
        <begin position="53"/>
        <end position="188"/>
    </location>
</feature>
<keyword evidence="1" id="KW-0547">Nucleotide-binding</keyword>
<dbReference type="Pfam" id="PF01966">
    <property type="entry name" value="HD"/>
    <property type="match status" value="1"/>
</dbReference>
<gene>
    <name evidence="3" type="ORF">H8709_07910</name>
</gene>
<evidence type="ECO:0000313" key="4">
    <source>
        <dbReference type="Proteomes" id="UP000660861"/>
    </source>
</evidence>
<dbReference type="PANTHER" id="PTHR47545">
    <property type="entry name" value="MULTIFUNCTIONAL CCA PROTEIN"/>
    <property type="match status" value="1"/>
</dbReference>
<protein>
    <submittedName>
        <fullName evidence="3">HDIG domain-containing protein</fullName>
    </submittedName>
</protein>
<dbReference type="CDD" id="cd00077">
    <property type="entry name" value="HDc"/>
    <property type="match status" value="1"/>
</dbReference>
<dbReference type="PANTHER" id="PTHR47545:SF2">
    <property type="entry name" value="CC-ADDING TRNA NUCLEOTIDYLTRANSFERASE"/>
    <property type="match status" value="1"/>
</dbReference>
<evidence type="ECO:0000256" key="1">
    <source>
        <dbReference type="ARBA" id="ARBA00022741"/>
    </source>
</evidence>
<evidence type="ECO:0000313" key="3">
    <source>
        <dbReference type="EMBL" id="MBC8570750.1"/>
    </source>
</evidence>
<dbReference type="AlphaFoldDB" id="A0A926IC54"/>
<sequence length="199" mass="23050">MTSTEIFRQIERHLMEDVQPSQALEELFDRPLPPEFAPLWRLKTTEQSPVHHPEGNVWNHTMLVIDQAAKRRGESKYPEALMWAALLHDIGKPDTTRVRRGKITSYNHEKVGASLARRFLSGFLTDKMLIERVCMLIRYHMQILFVVRDLPFADVKGMKKRTDVEEVALLGLCDLMGRLHSNLATEEGKVQRFIEKCGR</sequence>